<dbReference type="GO" id="GO:0031410">
    <property type="term" value="C:cytoplasmic vesicle"/>
    <property type="evidence" value="ECO:0007669"/>
    <property type="project" value="UniProtKB-ARBA"/>
</dbReference>
<keyword evidence="3" id="KW-0862">Zinc</keyword>
<dbReference type="GO" id="GO:0070292">
    <property type="term" value="P:N-acylphosphatidylethanolamine metabolic process"/>
    <property type="evidence" value="ECO:0007669"/>
    <property type="project" value="TreeGrafter"/>
</dbReference>
<dbReference type="FunFam" id="2.30.29.30:FF:000167">
    <property type="entry name" value="Pleckstrin homology domain-containing family F member 2"/>
    <property type="match status" value="1"/>
</dbReference>
<feature type="region of interest" description="Disordered" evidence="4">
    <location>
        <begin position="584"/>
        <end position="669"/>
    </location>
</feature>
<dbReference type="PANTHER" id="PTHR15032:SF4">
    <property type="entry name" value="N-ACYL-PHOSPHATIDYLETHANOLAMINE-HYDROLYZING PHOSPHOLIPASE D"/>
    <property type="match status" value="1"/>
</dbReference>
<dbReference type="Gene3D" id="2.30.29.30">
    <property type="entry name" value="Pleckstrin-homology domain (PH domain)/Phosphotyrosine-binding domain (PTB)"/>
    <property type="match status" value="1"/>
</dbReference>
<dbReference type="PANTHER" id="PTHR15032">
    <property type="entry name" value="N-ACYL-PHOSPHATIDYLETHANOLAMINE-HYDROLYZING PHOSPHOLIPASE D"/>
    <property type="match status" value="1"/>
</dbReference>
<dbReference type="InterPro" id="IPR001849">
    <property type="entry name" value="PH_domain"/>
</dbReference>
<evidence type="ECO:0000256" key="1">
    <source>
        <dbReference type="ARBA" id="ARBA00022723"/>
    </source>
</evidence>
<evidence type="ECO:0000256" key="2">
    <source>
        <dbReference type="ARBA" id="ARBA00022771"/>
    </source>
</evidence>
<keyword evidence="1" id="KW-0479">Metal-binding</keyword>
<dbReference type="InterPro" id="IPR001279">
    <property type="entry name" value="Metallo-B-lactamas"/>
</dbReference>
<sequence length="669" mass="76499">MEQQSSNLTGDFAKPEISFFGYYGNPRSFTTWIEPPSLTNPFSWLNLLRWVFLEKGHPKILDEDAEEKLPIHTPKFPINSELSATWMGHATLFVRIDGISLLTDPVWSKCASPFNFSNRFLSFLNFCRRYRPSPCSIDDLPEVFLFIIKIIIFLIQINLIVISHDHYDHLDLNAVKRLAERFPNIKIVVPKGLATTICKVVCRQNVHELDWGESKEFEIPNTSGEKYTVWSIPAQHWSQRSIFDRNKSLWSGWLIEGPKHKFFYTGDTGFCQEEFKKVGNRFGPIDLCAIPIGCYSPRWFMHPQHIDTSEAVQIHKLVKSRKSIAVHWGTYEMGSSEPYMEPKSKLEEAVQKEGLNSNEFITLGHGQSWNIENNGNSEANTRRIENVEACFGSSGRKLLETGRVLIGEGILIKICRKKPKARQFFLFNDLLIYGSIIINRKRYSNQHIIPLEEVKLENIEDEGDARNGWLIKTRIKSFLVYASTPSEKREWMLHIERCIQDLLKEGRLPPSDYAALWVPDKEAVKCMCCHTSHFTVIQRRHHCRASCSSKSFMLEGISKKPVRVCDTCYNKLCQGMSPKPVAPLGQLVGGGGENSLRTRDSSPINANDSSDSDGEEPLQQQNDWERAHNEPTFYGIPSTSTSVENNDTQLTAQQQILPSNSHNEDEKLI</sequence>
<dbReference type="InterPro" id="IPR011011">
    <property type="entry name" value="Znf_FYVE_PHD"/>
</dbReference>
<dbReference type="GO" id="GO:0070291">
    <property type="term" value="P:N-acylethanolamine metabolic process"/>
    <property type="evidence" value="ECO:0007669"/>
    <property type="project" value="TreeGrafter"/>
</dbReference>
<name>A0A915NVA4_9BILA</name>
<dbReference type="WBParaSite" id="scf7180000421979.g8036">
    <property type="protein sequence ID" value="scf7180000421979.g8036"/>
    <property type="gene ID" value="scf7180000421979.g8036"/>
</dbReference>
<keyword evidence="6" id="KW-1185">Reference proteome</keyword>
<dbReference type="SUPFAM" id="SSF56281">
    <property type="entry name" value="Metallo-hydrolase/oxidoreductase"/>
    <property type="match status" value="1"/>
</dbReference>
<dbReference type="Gene3D" id="3.30.40.10">
    <property type="entry name" value="Zinc/RING finger domain, C3HC4 (zinc finger)"/>
    <property type="match status" value="1"/>
</dbReference>
<evidence type="ECO:0000259" key="5">
    <source>
        <dbReference type="PROSITE" id="PS50003"/>
    </source>
</evidence>
<dbReference type="AlphaFoldDB" id="A0A915NVA4"/>
<dbReference type="InterPro" id="IPR036866">
    <property type="entry name" value="RibonucZ/Hydroxyglut_hydro"/>
</dbReference>
<dbReference type="Pfam" id="PF01363">
    <property type="entry name" value="FYVE"/>
    <property type="match status" value="1"/>
</dbReference>
<feature type="domain" description="PH" evidence="5">
    <location>
        <begin position="404"/>
        <end position="500"/>
    </location>
</feature>
<dbReference type="SUPFAM" id="SSF57903">
    <property type="entry name" value="FYVE/PHD zinc finger"/>
    <property type="match status" value="1"/>
</dbReference>
<dbReference type="InterPro" id="IPR013083">
    <property type="entry name" value="Znf_RING/FYVE/PHD"/>
</dbReference>
<dbReference type="PROSITE" id="PS50003">
    <property type="entry name" value="PH_DOMAIN"/>
    <property type="match status" value="1"/>
</dbReference>
<dbReference type="GO" id="GO:0008270">
    <property type="term" value="F:zinc ion binding"/>
    <property type="evidence" value="ECO:0007669"/>
    <property type="project" value="UniProtKB-KW"/>
</dbReference>
<dbReference type="Gene3D" id="3.60.15.10">
    <property type="entry name" value="Ribonuclease Z/Hydroxyacylglutathione hydrolase-like"/>
    <property type="match status" value="1"/>
</dbReference>
<dbReference type="SUPFAM" id="SSF50729">
    <property type="entry name" value="PH domain-like"/>
    <property type="match status" value="1"/>
</dbReference>
<protein>
    <submittedName>
        <fullName evidence="7">PH domain-containing protein</fullName>
    </submittedName>
</protein>
<dbReference type="InterPro" id="IPR011993">
    <property type="entry name" value="PH-like_dom_sf"/>
</dbReference>
<feature type="compositionally biased region" description="Polar residues" evidence="4">
    <location>
        <begin position="637"/>
        <end position="661"/>
    </location>
</feature>
<evidence type="ECO:0000256" key="4">
    <source>
        <dbReference type="SAM" id="MobiDB-lite"/>
    </source>
</evidence>
<dbReference type="InterPro" id="IPR037871">
    <property type="entry name" value="PH_Phafin"/>
</dbReference>
<proteinExistence type="predicted"/>
<dbReference type="Proteomes" id="UP000887560">
    <property type="component" value="Unplaced"/>
</dbReference>
<dbReference type="GO" id="GO:0012505">
    <property type="term" value="C:endomembrane system"/>
    <property type="evidence" value="ECO:0007669"/>
    <property type="project" value="UniProtKB-ARBA"/>
</dbReference>
<dbReference type="SMART" id="SM00064">
    <property type="entry name" value="FYVE"/>
    <property type="match status" value="1"/>
</dbReference>
<evidence type="ECO:0000313" key="6">
    <source>
        <dbReference type="Proteomes" id="UP000887560"/>
    </source>
</evidence>
<dbReference type="InterPro" id="IPR000306">
    <property type="entry name" value="Znf_FYVE"/>
</dbReference>
<dbReference type="Pfam" id="PF22697">
    <property type="entry name" value="SOS1_NGEF_PH"/>
    <property type="match status" value="1"/>
</dbReference>
<accession>A0A915NVA4</accession>
<evidence type="ECO:0000256" key="3">
    <source>
        <dbReference type="ARBA" id="ARBA00022833"/>
    </source>
</evidence>
<dbReference type="CDD" id="cd01218">
    <property type="entry name" value="PH_Phafin2-like"/>
    <property type="match status" value="1"/>
</dbReference>
<reference evidence="7" key="1">
    <citation type="submission" date="2022-11" db="UniProtKB">
        <authorList>
            <consortium name="WormBaseParasite"/>
        </authorList>
    </citation>
    <scope>IDENTIFICATION</scope>
</reference>
<dbReference type="InterPro" id="IPR055251">
    <property type="entry name" value="SOS1_NGEF_PH"/>
</dbReference>
<dbReference type="GO" id="GO:0070290">
    <property type="term" value="F:N-acylphosphatidylethanolamine-specific phospholipase D activity"/>
    <property type="evidence" value="ECO:0007669"/>
    <property type="project" value="TreeGrafter"/>
</dbReference>
<dbReference type="SMART" id="SM00233">
    <property type="entry name" value="PH"/>
    <property type="match status" value="1"/>
</dbReference>
<dbReference type="Pfam" id="PF12706">
    <property type="entry name" value="Lactamase_B_2"/>
    <property type="match status" value="1"/>
</dbReference>
<evidence type="ECO:0000313" key="7">
    <source>
        <dbReference type="WBParaSite" id="scf7180000421979.g8036"/>
    </source>
</evidence>
<organism evidence="6 7">
    <name type="scientific">Meloidogyne floridensis</name>
    <dbReference type="NCBI Taxonomy" id="298350"/>
    <lineage>
        <taxon>Eukaryota</taxon>
        <taxon>Metazoa</taxon>
        <taxon>Ecdysozoa</taxon>
        <taxon>Nematoda</taxon>
        <taxon>Chromadorea</taxon>
        <taxon>Rhabditida</taxon>
        <taxon>Tylenchina</taxon>
        <taxon>Tylenchomorpha</taxon>
        <taxon>Tylenchoidea</taxon>
        <taxon>Meloidogynidae</taxon>
        <taxon>Meloidogyninae</taxon>
        <taxon>Meloidogyne</taxon>
    </lineage>
</organism>
<keyword evidence="2" id="KW-0863">Zinc-finger</keyword>